<dbReference type="Proteomes" id="UP000680670">
    <property type="component" value="Unassembled WGS sequence"/>
</dbReference>
<dbReference type="GO" id="GO:0008999">
    <property type="term" value="F:protein-N-terminal-alanine acetyltransferase activity"/>
    <property type="evidence" value="ECO:0007669"/>
    <property type="project" value="TreeGrafter"/>
</dbReference>
<dbReference type="PROSITE" id="PS51186">
    <property type="entry name" value="GNAT"/>
    <property type="match status" value="1"/>
</dbReference>
<evidence type="ECO:0000313" key="3">
    <source>
        <dbReference type="EMBL" id="RST59107.1"/>
    </source>
</evidence>
<dbReference type="AlphaFoldDB" id="A0A429X6P4"/>
<dbReference type="InterPro" id="IPR000182">
    <property type="entry name" value="GNAT_dom"/>
</dbReference>
<dbReference type="OrthoDB" id="9784707at2"/>
<dbReference type="GO" id="GO:0005737">
    <property type="term" value="C:cytoplasm"/>
    <property type="evidence" value="ECO:0007669"/>
    <property type="project" value="TreeGrafter"/>
</dbReference>
<accession>A0A429X6P4</accession>
<keyword evidence="5" id="KW-1185">Reference proteome</keyword>
<evidence type="ECO:0000313" key="5">
    <source>
        <dbReference type="Proteomes" id="UP000680670"/>
    </source>
</evidence>
<reference evidence="2 5" key="2">
    <citation type="submission" date="2021-03" db="EMBL/GenBank/DDBJ databases">
        <title>Antimicrobial resistance genes in bacteria isolated from Japanese honey, and their potential for conferring macrolide and lincosamide resistance in the American foulbrood pathogen Paenibacillus larvae.</title>
        <authorList>
            <person name="Okamoto M."/>
            <person name="Kumagai M."/>
            <person name="Kanamori H."/>
            <person name="Takamatsu D."/>
        </authorList>
    </citation>
    <scope>NUCLEOTIDE SEQUENCE [LARGE SCALE GENOMIC DNA]</scope>
    <source>
        <strain evidence="2 5">J6TS1</strain>
    </source>
</reference>
<feature type="domain" description="N-acetyltransferase" evidence="1">
    <location>
        <begin position="21"/>
        <end position="176"/>
    </location>
</feature>
<dbReference type="InterPro" id="IPR016181">
    <property type="entry name" value="Acyl_CoA_acyltransferase"/>
</dbReference>
<reference evidence="3 4" key="1">
    <citation type="submission" date="2018-12" db="EMBL/GenBank/DDBJ databases">
        <authorList>
            <person name="Sun L."/>
            <person name="Chen Z."/>
        </authorList>
    </citation>
    <scope>NUCLEOTIDE SEQUENCE [LARGE SCALE GENOMIC DNA]</scope>
    <source>
        <strain evidence="3 4">LMG 29736</strain>
    </source>
</reference>
<gene>
    <name evidence="3" type="ORF">D5F11_014505</name>
    <name evidence="2" type="ORF">J6TS1_25640</name>
</gene>
<dbReference type="PANTHER" id="PTHR43441:SF12">
    <property type="entry name" value="RIBOSOMAL N-ACETYLTRANSFERASE YDAF-RELATED"/>
    <property type="match status" value="1"/>
</dbReference>
<organism evidence="3 4">
    <name type="scientific">Siminovitchia terrae</name>
    <name type="common">Bacillus terrae</name>
    <dbReference type="NCBI Taxonomy" id="1914933"/>
    <lineage>
        <taxon>Bacteria</taxon>
        <taxon>Bacillati</taxon>
        <taxon>Bacillota</taxon>
        <taxon>Bacilli</taxon>
        <taxon>Bacillales</taxon>
        <taxon>Bacillaceae</taxon>
        <taxon>Siminovitchia</taxon>
    </lineage>
</organism>
<dbReference type="Gene3D" id="3.40.630.30">
    <property type="match status" value="1"/>
</dbReference>
<protein>
    <submittedName>
        <fullName evidence="3">N-acetyltransferase</fullName>
    </submittedName>
    <submittedName>
        <fullName evidence="2">Ribosomal-protein-serine acetyltransferase</fullName>
    </submittedName>
</protein>
<evidence type="ECO:0000313" key="2">
    <source>
        <dbReference type="EMBL" id="GIN96694.1"/>
    </source>
</evidence>
<name>A0A429X6P4_SIMTE</name>
<dbReference type="InterPro" id="IPR051908">
    <property type="entry name" value="Ribosomal_N-acetyltransferase"/>
</dbReference>
<comment type="caution">
    <text evidence="3">The sequence shown here is derived from an EMBL/GenBank/DDBJ whole genome shotgun (WGS) entry which is preliminary data.</text>
</comment>
<keyword evidence="3" id="KW-0808">Transferase</keyword>
<dbReference type="EMBL" id="QYTW02000014">
    <property type="protein sequence ID" value="RST59107.1"/>
    <property type="molecule type" value="Genomic_DNA"/>
</dbReference>
<evidence type="ECO:0000313" key="4">
    <source>
        <dbReference type="Proteomes" id="UP000287296"/>
    </source>
</evidence>
<proteinExistence type="predicted"/>
<dbReference type="EMBL" id="BORJ01000006">
    <property type="protein sequence ID" value="GIN96694.1"/>
    <property type="molecule type" value="Genomic_DNA"/>
</dbReference>
<evidence type="ECO:0000259" key="1">
    <source>
        <dbReference type="PROSITE" id="PS51186"/>
    </source>
</evidence>
<dbReference type="Pfam" id="PF13302">
    <property type="entry name" value="Acetyltransf_3"/>
    <property type="match status" value="1"/>
</dbReference>
<sequence>MFVHVVDDEIYLKLVDQNDAVRLFELTDRSRCHLRQWLPWLDDTNNVNNTRQYIKESRDSFARHKSMNTAIVYKDEIVGVAGFNEFDWNNRSGSIGYWLDNHYTGRGIIVRSVGALTNFAFTELKMNRVEIRAAKENIKSRAVAERLGFQLEGFIRDGEWLYDHFVDHAVYGMLAREWEGFNSSSETAK</sequence>
<dbReference type="Proteomes" id="UP000287296">
    <property type="component" value="Unassembled WGS sequence"/>
</dbReference>
<dbReference type="SUPFAM" id="SSF55729">
    <property type="entry name" value="Acyl-CoA N-acyltransferases (Nat)"/>
    <property type="match status" value="1"/>
</dbReference>
<dbReference type="GO" id="GO:1990189">
    <property type="term" value="F:protein N-terminal-serine acetyltransferase activity"/>
    <property type="evidence" value="ECO:0007669"/>
    <property type="project" value="TreeGrafter"/>
</dbReference>
<dbReference type="PANTHER" id="PTHR43441">
    <property type="entry name" value="RIBOSOMAL-PROTEIN-SERINE ACETYLTRANSFERASE"/>
    <property type="match status" value="1"/>
</dbReference>
<dbReference type="RefSeq" id="WP_120117940.1">
    <property type="nucleotide sequence ID" value="NZ_BORJ01000006.1"/>
</dbReference>